<gene>
    <name evidence="3" type="ORF">ACH407_08775</name>
</gene>
<dbReference type="RefSeq" id="WP_398708033.1">
    <property type="nucleotide sequence ID" value="NZ_JBIRUI010000003.1"/>
</dbReference>
<evidence type="ECO:0000256" key="1">
    <source>
        <dbReference type="SAM" id="MobiDB-lite"/>
    </source>
</evidence>
<keyword evidence="2" id="KW-1133">Transmembrane helix</keyword>
<dbReference type="InterPro" id="IPR043857">
    <property type="entry name" value="DUF5819"/>
</dbReference>
<reference evidence="3 4" key="1">
    <citation type="submission" date="2024-10" db="EMBL/GenBank/DDBJ databases">
        <title>The Natural Products Discovery Center: Release of the First 8490 Sequenced Strains for Exploring Actinobacteria Biosynthetic Diversity.</title>
        <authorList>
            <person name="Kalkreuter E."/>
            <person name="Kautsar S.A."/>
            <person name="Yang D."/>
            <person name="Bader C.D."/>
            <person name="Teijaro C.N."/>
            <person name="Fluegel L."/>
            <person name="Davis C.M."/>
            <person name="Simpson J.R."/>
            <person name="Lauterbach L."/>
            <person name="Steele A.D."/>
            <person name="Gui C."/>
            <person name="Meng S."/>
            <person name="Li G."/>
            <person name="Viehrig K."/>
            <person name="Ye F."/>
            <person name="Su P."/>
            <person name="Kiefer A.F."/>
            <person name="Nichols A."/>
            <person name="Cepeda A.J."/>
            <person name="Yan W."/>
            <person name="Fan B."/>
            <person name="Jiang Y."/>
            <person name="Adhikari A."/>
            <person name="Zheng C.-J."/>
            <person name="Schuster L."/>
            <person name="Cowan T.M."/>
            <person name="Smanski M.J."/>
            <person name="Chevrette M.G."/>
            <person name="De Carvalho L.P.S."/>
            <person name="Shen B."/>
        </authorList>
    </citation>
    <scope>NUCLEOTIDE SEQUENCE [LARGE SCALE GENOMIC DNA]</scope>
    <source>
        <strain evidence="3 4">NPDC020602</strain>
    </source>
</reference>
<dbReference type="Proteomes" id="UP001611339">
    <property type="component" value="Unassembled WGS sequence"/>
</dbReference>
<keyword evidence="2" id="KW-0812">Transmembrane</keyword>
<evidence type="ECO:0000256" key="2">
    <source>
        <dbReference type="SAM" id="Phobius"/>
    </source>
</evidence>
<feature type="region of interest" description="Disordered" evidence="1">
    <location>
        <begin position="1"/>
        <end position="68"/>
    </location>
</feature>
<keyword evidence="4" id="KW-1185">Reference proteome</keyword>
<name>A0ABW7U4E8_9ACTN</name>
<feature type="compositionally biased region" description="Basic and acidic residues" evidence="1">
    <location>
        <begin position="1"/>
        <end position="33"/>
    </location>
</feature>
<dbReference type="EMBL" id="JBIRUI010000003">
    <property type="protein sequence ID" value="MFI1713653.1"/>
    <property type="molecule type" value="Genomic_DNA"/>
</dbReference>
<protein>
    <submittedName>
        <fullName evidence="3">DUF5819 family protein</fullName>
    </submittedName>
</protein>
<accession>A0ABW7U4E8</accession>
<evidence type="ECO:0000313" key="3">
    <source>
        <dbReference type="EMBL" id="MFI1713653.1"/>
    </source>
</evidence>
<evidence type="ECO:0000313" key="4">
    <source>
        <dbReference type="Proteomes" id="UP001611339"/>
    </source>
</evidence>
<proteinExistence type="predicted"/>
<feature type="transmembrane region" description="Helical" evidence="2">
    <location>
        <begin position="84"/>
        <end position="108"/>
    </location>
</feature>
<keyword evidence="2" id="KW-0472">Membrane</keyword>
<dbReference type="Pfam" id="PF19136">
    <property type="entry name" value="DUF5819"/>
    <property type="match status" value="1"/>
</dbReference>
<sequence>MDAYVEKDAVEMSDDGRRPPEDPPAHGRDHLEKSPTTPSESPDRPDAPSEAPDAPGAPSGTTGAPSGTEGAGAGIMALSLPYQVVAAVALAVVGVFACVHLAMVFLHVAPSNTLTKRHGEAVSDWIYPEFEQNWKLFAPNPLQANISVEVRADLAGADGGRRTTGWIDLTAQDIEAIRHNPMPSHAQQNQLRRAVDFYLNTHDDDNRSNGSRGSFSEQYIRRIAMFRLEALEGPDGRTLGPDVRRIQLRTVSRTVPAARWSTERTRTTPSYRDLPWWTITEADRSAGAVTSRTEAGR</sequence>
<comment type="caution">
    <text evidence="3">The sequence shown here is derived from an EMBL/GenBank/DDBJ whole genome shotgun (WGS) entry which is preliminary data.</text>
</comment>
<organism evidence="3 4">
    <name type="scientific">Streptomyces litmocidini</name>
    <dbReference type="NCBI Taxonomy" id="67318"/>
    <lineage>
        <taxon>Bacteria</taxon>
        <taxon>Bacillati</taxon>
        <taxon>Actinomycetota</taxon>
        <taxon>Actinomycetes</taxon>
        <taxon>Kitasatosporales</taxon>
        <taxon>Streptomycetaceae</taxon>
        <taxon>Streptomyces</taxon>
    </lineage>
</organism>